<gene>
    <name evidence="2" type="ORF">OSH00_19580</name>
</gene>
<dbReference type="AlphaFoldDB" id="A0A9X3DZT6"/>
<accession>A0A9X3DZT6</accession>
<dbReference type="PANTHER" id="PTHR43283">
    <property type="entry name" value="BETA-LACTAMASE-RELATED"/>
    <property type="match status" value="1"/>
</dbReference>
<dbReference type="SUPFAM" id="SSF56601">
    <property type="entry name" value="beta-lactamase/transpeptidase-like"/>
    <property type="match status" value="1"/>
</dbReference>
<proteinExistence type="predicted"/>
<comment type="caution">
    <text evidence="2">The sequence shown here is derived from an EMBL/GenBank/DDBJ whole genome shotgun (WGS) entry which is preliminary data.</text>
</comment>
<dbReference type="EMBL" id="JAPKMY010000017">
    <property type="protein sequence ID" value="MCX5469922.1"/>
    <property type="molecule type" value="Genomic_DNA"/>
</dbReference>
<evidence type="ECO:0000313" key="3">
    <source>
        <dbReference type="Proteomes" id="UP001146019"/>
    </source>
</evidence>
<dbReference type="InterPro" id="IPR050789">
    <property type="entry name" value="Diverse_Enzym_Activities"/>
</dbReference>
<dbReference type="Gene3D" id="3.40.710.10">
    <property type="entry name" value="DD-peptidase/beta-lactamase superfamily"/>
    <property type="match status" value="1"/>
</dbReference>
<evidence type="ECO:0000313" key="2">
    <source>
        <dbReference type="EMBL" id="MCX5469922.1"/>
    </source>
</evidence>
<name>A0A9X3DZT6_9GAMM</name>
<organism evidence="2 3">
    <name type="scientific">Acinetobacter nematophilus</name>
    <dbReference type="NCBI Taxonomy" id="2994642"/>
    <lineage>
        <taxon>Bacteria</taxon>
        <taxon>Pseudomonadati</taxon>
        <taxon>Pseudomonadota</taxon>
        <taxon>Gammaproteobacteria</taxon>
        <taxon>Moraxellales</taxon>
        <taxon>Moraxellaceae</taxon>
        <taxon>Acinetobacter</taxon>
    </lineage>
</organism>
<reference evidence="2" key="1">
    <citation type="submission" date="2022-11" db="EMBL/GenBank/DDBJ databases">
        <title>Biodiversity and phylogenetic relationships of bacteria.</title>
        <authorList>
            <person name="Machado R.A.R."/>
            <person name="Bhat A."/>
            <person name="Loulou A."/>
            <person name="Kallel S."/>
        </authorList>
    </citation>
    <scope>NUCLEOTIDE SEQUENCE</scope>
    <source>
        <strain evidence="2">A-IN1</strain>
    </source>
</reference>
<dbReference type="InterPro" id="IPR012338">
    <property type="entry name" value="Beta-lactam/transpept-like"/>
</dbReference>
<feature type="domain" description="Beta-lactamase-related" evidence="1">
    <location>
        <begin position="85"/>
        <end position="386"/>
    </location>
</feature>
<dbReference type="InterPro" id="IPR001466">
    <property type="entry name" value="Beta-lactam-related"/>
</dbReference>
<dbReference type="GO" id="GO:0016787">
    <property type="term" value="F:hydrolase activity"/>
    <property type="evidence" value="ECO:0007669"/>
    <property type="project" value="UniProtKB-KW"/>
</dbReference>
<sequence>MQSPRQKLDVNLNNVFAPEKNRYSFLHMQEFLPTITIWTGNKPISEFKYASPQLNNIPFHFIKPSTKQPVETNLEKMLVDTNTDGFVVLKNGKIVVERYLNGQDASTRHQMMSVSKSIFGSLTAMLIAEGKLKRNAKVVEYIPELKDSAFGDATVDQVMNMTIGIKYSEDYLSPHSEITQYIKNMGLMPENDVYNSKLGIRNFLPTLKKEKVHGTTFHYVTPISDVMCWLAERASGMTPTVLLEKSIWQKMGMERDAYVLVDPQGVPSCGGGVNATTRDMARFGQMILQKGQFNGQQILPTEVVERIAQGGDAKAYANSVYARDAVTPKGSSYVDQFWFFNNPEKSFSAWGINGQWIYVDPKHNVVIVKQSSLDLPEDHDIEAYTLAAFSAIAASLDK</sequence>
<dbReference type="RefSeq" id="WP_266131814.1">
    <property type="nucleotide sequence ID" value="NZ_JAPKMY010000017.1"/>
</dbReference>
<keyword evidence="3" id="KW-1185">Reference proteome</keyword>
<evidence type="ECO:0000259" key="1">
    <source>
        <dbReference type="Pfam" id="PF00144"/>
    </source>
</evidence>
<dbReference type="Proteomes" id="UP001146019">
    <property type="component" value="Unassembled WGS sequence"/>
</dbReference>
<protein>
    <submittedName>
        <fullName evidence="2">Serine hydrolase</fullName>
    </submittedName>
</protein>
<dbReference type="PANTHER" id="PTHR43283:SF7">
    <property type="entry name" value="BETA-LACTAMASE-RELATED DOMAIN-CONTAINING PROTEIN"/>
    <property type="match status" value="1"/>
</dbReference>
<dbReference type="Pfam" id="PF00144">
    <property type="entry name" value="Beta-lactamase"/>
    <property type="match status" value="1"/>
</dbReference>
<keyword evidence="2" id="KW-0378">Hydrolase</keyword>